<dbReference type="Gramene" id="RZC44061">
    <property type="protein sequence ID" value="RZC44061"/>
    <property type="gene ID" value="C5167_037007"/>
</dbReference>
<reference evidence="2 3" key="1">
    <citation type="journal article" date="2018" name="Science">
        <title>The opium poppy genome and morphinan production.</title>
        <authorList>
            <person name="Guo L."/>
            <person name="Winzer T."/>
            <person name="Yang X."/>
            <person name="Li Y."/>
            <person name="Ning Z."/>
            <person name="He Z."/>
            <person name="Teodor R."/>
            <person name="Lu Y."/>
            <person name="Bowser T.A."/>
            <person name="Graham I.A."/>
            <person name="Ye K."/>
        </authorList>
    </citation>
    <scope>NUCLEOTIDE SEQUENCE [LARGE SCALE GENOMIC DNA]</scope>
    <source>
        <strain evidence="3">cv. HN1</strain>
        <tissue evidence="2">Leaves</tissue>
    </source>
</reference>
<feature type="binding site" evidence="1">
    <location>
        <position position="27"/>
    </location>
    <ligand>
        <name>Zn(2+)</name>
        <dbReference type="ChEBI" id="CHEBI:29105"/>
        <label>1</label>
    </ligand>
</feature>
<dbReference type="GO" id="GO:0004046">
    <property type="term" value="F:aminoacylase activity"/>
    <property type="evidence" value="ECO:0007669"/>
    <property type="project" value="TreeGrafter"/>
</dbReference>
<keyword evidence="3" id="KW-1185">Reference proteome</keyword>
<organism evidence="2 3">
    <name type="scientific">Papaver somniferum</name>
    <name type="common">Opium poppy</name>
    <dbReference type="NCBI Taxonomy" id="3469"/>
    <lineage>
        <taxon>Eukaryota</taxon>
        <taxon>Viridiplantae</taxon>
        <taxon>Streptophyta</taxon>
        <taxon>Embryophyta</taxon>
        <taxon>Tracheophyta</taxon>
        <taxon>Spermatophyta</taxon>
        <taxon>Magnoliopsida</taxon>
        <taxon>Ranunculales</taxon>
        <taxon>Papaveraceae</taxon>
        <taxon>Papaveroideae</taxon>
        <taxon>Papaver</taxon>
    </lineage>
</organism>
<proteinExistence type="predicted"/>
<protein>
    <recommendedName>
        <fullName evidence="4">Peptidase M20 dimerisation domain-containing protein</fullName>
    </recommendedName>
</protein>
<dbReference type="EMBL" id="CM010715">
    <property type="protein sequence ID" value="RZC44061.1"/>
    <property type="molecule type" value="Genomic_DNA"/>
</dbReference>
<dbReference type="GO" id="GO:0046872">
    <property type="term" value="F:metal ion binding"/>
    <property type="evidence" value="ECO:0007669"/>
    <property type="project" value="UniProtKB-KW"/>
</dbReference>
<dbReference type="OMA" id="YDIRIAL"/>
<dbReference type="Gene3D" id="1.10.150.900">
    <property type="match status" value="1"/>
</dbReference>
<keyword evidence="1" id="KW-0479">Metal-binding</keyword>
<dbReference type="SUPFAM" id="SSF53187">
    <property type="entry name" value="Zn-dependent exopeptidases"/>
    <property type="match status" value="1"/>
</dbReference>
<accession>A0A4Y7I8V4</accession>
<gene>
    <name evidence="2" type="ORF">C5167_037007</name>
</gene>
<feature type="binding site" evidence="1">
    <location>
        <position position="217"/>
    </location>
    <ligand>
        <name>Zn(2+)</name>
        <dbReference type="ChEBI" id="CHEBI:29105"/>
        <label>2</label>
    </ligand>
</feature>
<evidence type="ECO:0000313" key="2">
    <source>
        <dbReference type="EMBL" id="RZC44061.1"/>
    </source>
</evidence>
<dbReference type="PANTHER" id="PTHR45892:SF3">
    <property type="entry name" value="PUTATIVE-RELATED"/>
    <property type="match status" value="1"/>
</dbReference>
<sequence>MRRLEGLMELAGSDEFKSLNIGFMLDEGQASTSEKFRVFFADRLVWRLIIKAFGMPGHGSRMFDNSAMENLMKSVEILTKYREGHFDLVKAGLAVNSEGESCVYESWYSFAYEAEAGFDIRIPPAVDPELLIKRIVNEWEPHYRNMTYETTWGVLMMTATDDTNAWWGVFEKAIISAGGTLSKPEILASSTDARNIRELGIPTFGFSPMTNTPILLHEHIEYLEETVYLRGIKIYESVIKALSSFEGGNHEST</sequence>
<dbReference type="PANTHER" id="PTHR45892">
    <property type="entry name" value="AMINOACYLASE-1"/>
    <property type="match status" value="1"/>
</dbReference>
<comment type="cofactor">
    <cofactor evidence="1">
        <name>Zn(2+)</name>
        <dbReference type="ChEBI" id="CHEBI:29105"/>
    </cofactor>
    <text evidence="1">Binds 2 Zn(2+) ions per subunit.</text>
</comment>
<evidence type="ECO:0008006" key="4">
    <source>
        <dbReference type="Google" id="ProtNLM"/>
    </source>
</evidence>
<dbReference type="PIRSF" id="PIRSF036696">
    <property type="entry name" value="ACY-1"/>
    <property type="match status" value="1"/>
</dbReference>
<dbReference type="STRING" id="3469.A0A4Y7I8V4"/>
<dbReference type="FunFam" id="1.10.150.900:FF:000001">
    <property type="entry name" value="Aminoacylase-1, putative"/>
    <property type="match status" value="1"/>
</dbReference>
<name>A0A4Y7I8V4_PAPSO</name>
<dbReference type="InterPro" id="IPR052083">
    <property type="entry name" value="Aminoacylase-1_M20A"/>
</dbReference>
<dbReference type="Pfam" id="PF01546">
    <property type="entry name" value="Peptidase_M20"/>
    <property type="match status" value="1"/>
</dbReference>
<evidence type="ECO:0000256" key="1">
    <source>
        <dbReference type="PIRSR" id="PIRSR036696-2"/>
    </source>
</evidence>
<dbReference type="Proteomes" id="UP000316621">
    <property type="component" value="Chromosome 1"/>
</dbReference>
<evidence type="ECO:0000313" key="3">
    <source>
        <dbReference type="Proteomes" id="UP000316621"/>
    </source>
</evidence>
<dbReference type="AlphaFoldDB" id="A0A4Y7I8V4"/>
<dbReference type="InterPro" id="IPR002933">
    <property type="entry name" value="Peptidase_M20"/>
</dbReference>
<keyword evidence="1" id="KW-0862">Zinc</keyword>